<dbReference type="CDD" id="cd04051">
    <property type="entry name" value="C2_SRC2_like"/>
    <property type="match status" value="1"/>
</dbReference>
<dbReference type="AlphaFoldDB" id="A0A0D9X2R5"/>
<dbReference type="eggNOG" id="ENOG502QUNY">
    <property type="taxonomic scope" value="Eukaryota"/>
</dbReference>
<evidence type="ECO:0000313" key="2">
    <source>
        <dbReference type="EnsemblPlants" id="LPERR07G22640.1"/>
    </source>
</evidence>
<dbReference type="InterPro" id="IPR000008">
    <property type="entry name" value="C2_dom"/>
</dbReference>
<accession>A0A0D9X2R5</accession>
<dbReference type="InterPro" id="IPR044750">
    <property type="entry name" value="C2_SRC2/BAP"/>
</dbReference>
<keyword evidence="3" id="KW-1185">Reference proteome</keyword>
<dbReference type="SUPFAM" id="SSF49562">
    <property type="entry name" value="C2 domain (Calcium/lipid-binding domain, CaLB)"/>
    <property type="match status" value="1"/>
</dbReference>
<dbReference type="PROSITE" id="PS50004">
    <property type="entry name" value="C2"/>
    <property type="match status" value="1"/>
</dbReference>
<evidence type="ECO:0000313" key="3">
    <source>
        <dbReference type="Proteomes" id="UP000032180"/>
    </source>
</evidence>
<dbReference type="Pfam" id="PF00168">
    <property type="entry name" value="C2"/>
    <property type="match status" value="1"/>
</dbReference>
<dbReference type="PANTHER" id="PTHR32246">
    <property type="entry name" value="INGRESSION PROTEIN FIC1"/>
    <property type="match status" value="1"/>
</dbReference>
<organism evidence="2 3">
    <name type="scientific">Leersia perrieri</name>
    <dbReference type="NCBI Taxonomy" id="77586"/>
    <lineage>
        <taxon>Eukaryota</taxon>
        <taxon>Viridiplantae</taxon>
        <taxon>Streptophyta</taxon>
        <taxon>Embryophyta</taxon>
        <taxon>Tracheophyta</taxon>
        <taxon>Spermatophyta</taxon>
        <taxon>Magnoliopsida</taxon>
        <taxon>Liliopsida</taxon>
        <taxon>Poales</taxon>
        <taxon>Poaceae</taxon>
        <taxon>BOP clade</taxon>
        <taxon>Oryzoideae</taxon>
        <taxon>Oryzeae</taxon>
        <taxon>Oryzinae</taxon>
        <taxon>Leersia</taxon>
    </lineage>
</organism>
<protein>
    <recommendedName>
        <fullName evidence="1">C2 domain-containing protein</fullName>
    </recommendedName>
</protein>
<dbReference type="SMART" id="SM00239">
    <property type="entry name" value="C2"/>
    <property type="match status" value="1"/>
</dbReference>
<reference evidence="2 3" key="1">
    <citation type="submission" date="2012-08" db="EMBL/GenBank/DDBJ databases">
        <title>Oryza genome evolution.</title>
        <authorList>
            <person name="Wing R.A."/>
        </authorList>
    </citation>
    <scope>NUCLEOTIDE SEQUENCE</scope>
</reference>
<feature type="domain" description="C2" evidence="1">
    <location>
        <begin position="1"/>
        <end position="108"/>
    </location>
</feature>
<dbReference type="STRING" id="77586.A0A0D9X2R5"/>
<dbReference type="Gramene" id="LPERR07G22640.1">
    <property type="protein sequence ID" value="LPERR07G22640.1"/>
    <property type="gene ID" value="LPERR07G22640"/>
</dbReference>
<sequence>MAYRALEVTLISARNLKRVNLMTPMEVYAVVSVSGNPMARQCTLPDRYGGRNPTWNATLHLAVPVAAAAASFIHVLLRTERALGDRDVGEVFVPVADLLAAGDCGRVSSYLVQMVGSSVAHGVLTLSYRIDAVVAPPAADAVPAYLVVPCYANAPPYVYMSRAAAANAAFPAAARKRNGGEFGEWLGGAVRGMFGGGGEMVPAASDAAAYDAGYKAGVADHRRVKF</sequence>
<dbReference type="GO" id="GO:0006952">
    <property type="term" value="P:defense response"/>
    <property type="evidence" value="ECO:0007669"/>
    <property type="project" value="InterPro"/>
</dbReference>
<name>A0A0D9X2R5_9ORYZ</name>
<reference evidence="3" key="2">
    <citation type="submission" date="2013-12" db="EMBL/GenBank/DDBJ databases">
        <authorList>
            <person name="Yu Y."/>
            <person name="Lee S."/>
            <person name="de Baynast K."/>
            <person name="Wissotski M."/>
            <person name="Liu L."/>
            <person name="Talag J."/>
            <person name="Goicoechea J."/>
            <person name="Angelova A."/>
            <person name="Jetty R."/>
            <person name="Kudrna D."/>
            <person name="Golser W."/>
            <person name="Rivera L."/>
            <person name="Zhang J."/>
            <person name="Wing R."/>
        </authorList>
    </citation>
    <scope>NUCLEOTIDE SEQUENCE</scope>
</reference>
<proteinExistence type="predicted"/>
<dbReference type="InterPro" id="IPR035892">
    <property type="entry name" value="C2_domain_sf"/>
</dbReference>
<dbReference type="Gene3D" id="2.60.40.150">
    <property type="entry name" value="C2 domain"/>
    <property type="match status" value="1"/>
</dbReference>
<dbReference type="Proteomes" id="UP000032180">
    <property type="component" value="Chromosome 7"/>
</dbReference>
<dbReference type="PANTHER" id="PTHR32246:SF24">
    <property type="entry name" value="OS07G0670200 PROTEIN"/>
    <property type="match status" value="1"/>
</dbReference>
<dbReference type="EnsemblPlants" id="LPERR07G22640.1">
    <property type="protein sequence ID" value="LPERR07G22640.1"/>
    <property type="gene ID" value="LPERR07G22640"/>
</dbReference>
<dbReference type="HOGENOM" id="CLU_049673_4_0_1"/>
<evidence type="ECO:0000259" key="1">
    <source>
        <dbReference type="PROSITE" id="PS50004"/>
    </source>
</evidence>
<reference evidence="2" key="3">
    <citation type="submission" date="2015-04" db="UniProtKB">
        <authorList>
            <consortium name="EnsemblPlants"/>
        </authorList>
    </citation>
    <scope>IDENTIFICATION</scope>
</reference>